<dbReference type="Gene3D" id="3.30.450.20">
    <property type="entry name" value="PAS domain"/>
    <property type="match status" value="1"/>
</dbReference>
<dbReference type="InterPro" id="IPR003660">
    <property type="entry name" value="HAMP_dom"/>
</dbReference>
<keyword evidence="2" id="KW-0997">Cell inner membrane</keyword>
<dbReference type="InterPro" id="IPR004089">
    <property type="entry name" value="MCPsignal_dom"/>
</dbReference>
<accession>A0ABU5EG75</accession>
<dbReference type="SUPFAM" id="SSF58104">
    <property type="entry name" value="Methyl-accepting chemotaxis protein (MCP) signaling domain"/>
    <property type="match status" value="1"/>
</dbReference>
<keyword evidence="3 5" id="KW-0807">Transducer</keyword>
<evidence type="ECO:0000256" key="5">
    <source>
        <dbReference type="PROSITE-ProRule" id="PRU00284"/>
    </source>
</evidence>
<feature type="domain" description="T-SNARE coiled-coil homology" evidence="9">
    <location>
        <begin position="560"/>
        <end position="622"/>
    </location>
</feature>
<dbReference type="PANTHER" id="PTHR32089">
    <property type="entry name" value="METHYL-ACCEPTING CHEMOTAXIS PROTEIN MCPB"/>
    <property type="match status" value="1"/>
</dbReference>
<dbReference type="Proteomes" id="UP001279642">
    <property type="component" value="Unassembled WGS sequence"/>
</dbReference>
<dbReference type="EMBL" id="JAXCLW010000007">
    <property type="protein sequence ID" value="MDY0885120.1"/>
    <property type="molecule type" value="Genomic_DNA"/>
</dbReference>
<feature type="transmembrane region" description="Helical" evidence="7">
    <location>
        <begin position="188"/>
        <end position="208"/>
    </location>
</feature>
<keyword evidence="7" id="KW-0472">Membrane</keyword>
<comment type="subcellular location">
    <subcellularLocation>
        <location evidence="1">Cell inner membrane</location>
        <topology evidence="1">Multi-pass membrane protein</topology>
    </subcellularLocation>
</comment>
<proteinExistence type="inferred from homology"/>
<dbReference type="PROSITE" id="PS50192">
    <property type="entry name" value="T_SNARE"/>
    <property type="match status" value="1"/>
</dbReference>
<dbReference type="InterPro" id="IPR000727">
    <property type="entry name" value="T_SNARE_dom"/>
</dbReference>
<evidence type="ECO:0000256" key="1">
    <source>
        <dbReference type="ARBA" id="ARBA00004429"/>
    </source>
</evidence>
<evidence type="ECO:0000259" key="9">
    <source>
        <dbReference type="PROSITE" id="PS50192"/>
    </source>
</evidence>
<reference evidence="11 12" key="1">
    <citation type="journal article" date="2016" name="Antonie Van Leeuwenhoek">
        <title>Dongia soli sp. nov., isolated from soil from Dokdo, Korea.</title>
        <authorList>
            <person name="Kim D.U."/>
            <person name="Lee H."/>
            <person name="Kim H."/>
            <person name="Kim S.G."/>
            <person name="Ka J.O."/>
        </authorList>
    </citation>
    <scope>NUCLEOTIDE SEQUENCE [LARGE SCALE GENOMIC DNA]</scope>
    <source>
        <strain evidence="11 12">D78</strain>
    </source>
</reference>
<feature type="domain" description="Methyl-accepting transducer" evidence="8">
    <location>
        <begin position="408"/>
        <end position="644"/>
    </location>
</feature>
<evidence type="ECO:0000256" key="7">
    <source>
        <dbReference type="SAM" id="Phobius"/>
    </source>
</evidence>
<dbReference type="PANTHER" id="PTHR32089:SF112">
    <property type="entry name" value="LYSOZYME-LIKE PROTEIN-RELATED"/>
    <property type="match status" value="1"/>
</dbReference>
<dbReference type="InterPro" id="IPR004090">
    <property type="entry name" value="Chemotax_Me-accpt_rcpt"/>
</dbReference>
<dbReference type="Gene3D" id="6.10.340.10">
    <property type="match status" value="1"/>
</dbReference>
<feature type="domain" description="HAMP" evidence="10">
    <location>
        <begin position="209"/>
        <end position="263"/>
    </location>
</feature>
<evidence type="ECO:0000259" key="8">
    <source>
        <dbReference type="PROSITE" id="PS50111"/>
    </source>
</evidence>
<keyword evidence="2" id="KW-1003">Cell membrane</keyword>
<dbReference type="PRINTS" id="PR00260">
    <property type="entry name" value="CHEMTRNSDUCR"/>
</dbReference>
<dbReference type="Pfam" id="PF00672">
    <property type="entry name" value="HAMP"/>
    <property type="match status" value="1"/>
</dbReference>
<comment type="caution">
    <text evidence="11">The sequence shown here is derived from an EMBL/GenBank/DDBJ whole genome shotgun (WGS) entry which is preliminary data.</text>
</comment>
<sequence length="664" mass="69986">MRLRIAGKLFIIAASLTVAMAVIEATTWYSSRVVSNETARGSAATDQLTALSSAREAALELALAEVSLIVSKDSGEVDETHRAALTSLPYKIQMDLMNAKKAGLPADAEEALDPVNTILSDLGKDKKALMDAVEAKAAAKVFTDLNQSIGDRTDSLIEAITTAEDSVRDSQESAMDDLAAAVDKGLKASLIVFALAALLAGIVTFFTARNISGAVRKTALAVSALAEGDAGFRHGLNPKRGDEIGDMLRAFDGLQRQVENAFKLQRVIEDMPLQVVLADPQADFRITYLNHFARTSLGELPAGDLPAELQKLAIDTEVLETEDGVSLLAFFDAPESVRERLADIQALPYRSVIPHGRQYFDIQASALLDSSGAYASTMLSWRLVTREMTAAADFEEHVKRVADSVLSASTSVHSMAQEMTHTAESTVGEAESVISASELAATNVNAVAAATEQLAGSVSEIGRQTARSSAIAAQAADQARLTNDQVQGLAVAAQRIGDVVRLITDIANQTNLLALNATIEAARAGEAGKGFAVVASEVKNLATQTAKATDEISQQIAAIQTETGQAVDAIQAIAKTIEEINQITTTVAAAVEQQGAATQEIGRNVENAASGTSDVARSIGNVTQSANETGSAASKMLNAAEDLTRQSQDLQNQVDYFLAELRAG</sequence>
<dbReference type="SMART" id="SM00283">
    <property type="entry name" value="MA"/>
    <property type="match status" value="1"/>
</dbReference>
<evidence type="ECO:0000313" key="12">
    <source>
        <dbReference type="Proteomes" id="UP001279642"/>
    </source>
</evidence>
<keyword evidence="12" id="KW-1185">Reference proteome</keyword>
<keyword evidence="7" id="KW-0812">Transmembrane</keyword>
<dbReference type="PROSITE" id="PS50885">
    <property type="entry name" value="HAMP"/>
    <property type="match status" value="1"/>
</dbReference>
<evidence type="ECO:0000256" key="4">
    <source>
        <dbReference type="ARBA" id="ARBA00029447"/>
    </source>
</evidence>
<evidence type="ECO:0000256" key="2">
    <source>
        <dbReference type="ARBA" id="ARBA00022519"/>
    </source>
</evidence>
<comment type="similarity">
    <text evidence="4">Belongs to the methyl-accepting chemotaxis (MCP) protein family.</text>
</comment>
<dbReference type="Gene3D" id="1.10.287.950">
    <property type="entry name" value="Methyl-accepting chemotaxis protein"/>
    <property type="match status" value="1"/>
</dbReference>
<keyword evidence="6" id="KW-0175">Coiled coil</keyword>
<evidence type="ECO:0000313" key="11">
    <source>
        <dbReference type="EMBL" id="MDY0885120.1"/>
    </source>
</evidence>
<organism evidence="11 12">
    <name type="scientific">Dongia soli</name>
    <dbReference type="NCBI Taxonomy" id="600628"/>
    <lineage>
        <taxon>Bacteria</taxon>
        <taxon>Pseudomonadati</taxon>
        <taxon>Pseudomonadota</taxon>
        <taxon>Alphaproteobacteria</taxon>
        <taxon>Rhodospirillales</taxon>
        <taxon>Dongiaceae</taxon>
        <taxon>Dongia</taxon>
    </lineage>
</organism>
<evidence type="ECO:0000259" key="10">
    <source>
        <dbReference type="PROSITE" id="PS50885"/>
    </source>
</evidence>
<dbReference type="PROSITE" id="PS50111">
    <property type="entry name" value="CHEMOTAXIS_TRANSDUC_2"/>
    <property type="match status" value="1"/>
</dbReference>
<feature type="coiled-coil region" evidence="6">
    <location>
        <begin position="633"/>
        <end position="660"/>
    </location>
</feature>
<protein>
    <submittedName>
        <fullName evidence="11">HAMP domain-containing methyl-accepting chemotaxis protein</fullName>
    </submittedName>
</protein>
<keyword evidence="7" id="KW-1133">Transmembrane helix</keyword>
<gene>
    <name evidence="11" type="ORF">SMD27_19915</name>
</gene>
<evidence type="ECO:0000256" key="3">
    <source>
        <dbReference type="ARBA" id="ARBA00023224"/>
    </source>
</evidence>
<evidence type="ECO:0000256" key="6">
    <source>
        <dbReference type="SAM" id="Coils"/>
    </source>
</evidence>
<name>A0ABU5EG75_9PROT</name>
<dbReference type="Pfam" id="PF00015">
    <property type="entry name" value="MCPsignal"/>
    <property type="match status" value="1"/>
</dbReference>
<dbReference type="RefSeq" id="WP_320510188.1">
    <property type="nucleotide sequence ID" value="NZ_JAXCLW010000007.1"/>
</dbReference>